<evidence type="ECO:0000313" key="2">
    <source>
        <dbReference type="Proteomes" id="UP000886501"/>
    </source>
</evidence>
<reference evidence="1" key="2">
    <citation type="journal article" date="2020" name="Nat. Commun.">
        <title>Large-scale genome sequencing of mycorrhizal fungi provides insights into the early evolution of symbiotic traits.</title>
        <authorList>
            <person name="Miyauchi S."/>
            <person name="Kiss E."/>
            <person name="Kuo A."/>
            <person name="Drula E."/>
            <person name="Kohler A."/>
            <person name="Sanchez-Garcia M."/>
            <person name="Morin E."/>
            <person name="Andreopoulos B."/>
            <person name="Barry K.W."/>
            <person name="Bonito G."/>
            <person name="Buee M."/>
            <person name="Carver A."/>
            <person name="Chen C."/>
            <person name="Cichocki N."/>
            <person name="Clum A."/>
            <person name="Culley D."/>
            <person name="Crous P.W."/>
            <person name="Fauchery L."/>
            <person name="Girlanda M."/>
            <person name="Hayes R.D."/>
            <person name="Keri Z."/>
            <person name="LaButti K."/>
            <person name="Lipzen A."/>
            <person name="Lombard V."/>
            <person name="Magnuson J."/>
            <person name="Maillard F."/>
            <person name="Murat C."/>
            <person name="Nolan M."/>
            <person name="Ohm R.A."/>
            <person name="Pangilinan J."/>
            <person name="Pereira M.F."/>
            <person name="Perotto S."/>
            <person name="Peter M."/>
            <person name="Pfister S."/>
            <person name="Riley R."/>
            <person name="Sitrit Y."/>
            <person name="Stielow J.B."/>
            <person name="Szollosi G."/>
            <person name="Zifcakova L."/>
            <person name="Stursova M."/>
            <person name="Spatafora J.W."/>
            <person name="Tedersoo L."/>
            <person name="Vaario L.M."/>
            <person name="Yamada A."/>
            <person name="Yan M."/>
            <person name="Wang P."/>
            <person name="Xu J."/>
            <person name="Bruns T."/>
            <person name="Baldrian P."/>
            <person name="Vilgalys R."/>
            <person name="Dunand C."/>
            <person name="Henrissat B."/>
            <person name="Grigoriev I.V."/>
            <person name="Hibbett D."/>
            <person name="Nagy L.G."/>
            <person name="Martin F.M."/>
        </authorList>
    </citation>
    <scope>NUCLEOTIDE SEQUENCE</scope>
    <source>
        <strain evidence="1">P2</strain>
    </source>
</reference>
<comment type="caution">
    <text evidence="1">The sequence shown here is derived from an EMBL/GenBank/DDBJ whole genome shotgun (WGS) entry which is preliminary data.</text>
</comment>
<keyword evidence="2" id="KW-1185">Reference proteome</keyword>
<organism evidence="1 2">
    <name type="scientific">Thelephora ganbajun</name>
    <name type="common">Ganba fungus</name>
    <dbReference type="NCBI Taxonomy" id="370292"/>
    <lineage>
        <taxon>Eukaryota</taxon>
        <taxon>Fungi</taxon>
        <taxon>Dikarya</taxon>
        <taxon>Basidiomycota</taxon>
        <taxon>Agaricomycotina</taxon>
        <taxon>Agaricomycetes</taxon>
        <taxon>Thelephorales</taxon>
        <taxon>Thelephoraceae</taxon>
        <taxon>Thelephora</taxon>
    </lineage>
</organism>
<gene>
    <name evidence="1" type="ORF">BDM02DRAFT_3103502</name>
</gene>
<evidence type="ECO:0000313" key="1">
    <source>
        <dbReference type="EMBL" id="KAF9644061.1"/>
    </source>
</evidence>
<accession>A0ACB6Z318</accession>
<proteinExistence type="predicted"/>
<protein>
    <submittedName>
        <fullName evidence="1">Uncharacterized protein</fullName>
    </submittedName>
</protein>
<name>A0ACB6Z318_THEGA</name>
<reference evidence="1" key="1">
    <citation type="submission" date="2019-10" db="EMBL/GenBank/DDBJ databases">
        <authorList>
            <consortium name="DOE Joint Genome Institute"/>
            <person name="Kuo A."/>
            <person name="Miyauchi S."/>
            <person name="Kiss E."/>
            <person name="Drula E."/>
            <person name="Kohler A."/>
            <person name="Sanchez-Garcia M."/>
            <person name="Andreopoulos B."/>
            <person name="Barry K.W."/>
            <person name="Bonito G."/>
            <person name="Buee M."/>
            <person name="Carver A."/>
            <person name="Chen C."/>
            <person name="Cichocki N."/>
            <person name="Clum A."/>
            <person name="Culley D."/>
            <person name="Crous P.W."/>
            <person name="Fauchery L."/>
            <person name="Girlanda M."/>
            <person name="Hayes R."/>
            <person name="Keri Z."/>
            <person name="Labutti K."/>
            <person name="Lipzen A."/>
            <person name="Lombard V."/>
            <person name="Magnuson J."/>
            <person name="Maillard F."/>
            <person name="Morin E."/>
            <person name="Murat C."/>
            <person name="Nolan M."/>
            <person name="Ohm R."/>
            <person name="Pangilinan J."/>
            <person name="Pereira M."/>
            <person name="Perotto S."/>
            <person name="Peter M."/>
            <person name="Riley R."/>
            <person name="Sitrit Y."/>
            <person name="Stielow B."/>
            <person name="Szollosi G."/>
            <person name="Zifcakova L."/>
            <person name="Stursova M."/>
            <person name="Spatafora J.W."/>
            <person name="Tedersoo L."/>
            <person name="Vaario L.-M."/>
            <person name="Yamada A."/>
            <person name="Yan M."/>
            <person name="Wang P."/>
            <person name="Xu J."/>
            <person name="Bruns T."/>
            <person name="Baldrian P."/>
            <person name="Vilgalys R."/>
            <person name="Henrissat B."/>
            <person name="Grigoriev I.V."/>
            <person name="Hibbett D."/>
            <person name="Nagy L.G."/>
            <person name="Martin F.M."/>
        </authorList>
    </citation>
    <scope>NUCLEOTIDE SEQUENCE</scope>
    <source>
        <strain evidence="1">P2</strain>
    </source>
</reference>
<dbReference type="Proteomes" id="UP000886501">
    <property type="component" value="Unassembled WGS sequence"/>
</dbReference>
<sequence length="72" mass="8438">MCVEFLPPYSPNYNPIELAFSKFKMCIKSREADFCSMDQDEEEMETHLFLLDAIFSVSAEDAQGYFRCCKYI</sequence>
<dbReference type="EMBL" id="MU118162">
    <property type="protein sequence ID" value="KAF9644061.1"/>
    <property type="molecule type" value="Genomic_DNA"/>
</dbReference>